<keyword evidence="1" id="KW-0732">Signal</keyword>
<proteinExistence type="predicted"/>
<evidence type="ECO:0000256" key="1">
    <source>
        <dbReference type="SAM" id="SignalP"/>
    </source>
</evidence>
<sequence>MLSPSRSAPFSCCCCCCCWLCWILSSSGDKQFNNEGDRVWGHVGVYEQGSWTAEDKCKVYLHLLDSRSSE</sequence>
<protein>
    <submittedName>
        <fullName evidence="2">Putative secreted protein</fullName>
    </submittedName>
</protein>
<reference evidence="2" key="1">
    <citation type="submission" date="2018-01" db="EMBL/GenBank/DDBJ databases">
        <title>An insight into the sialome of Amazonian anophelines.</title>
        <authorList>
            <person name="Ribeiro J.M."/>
            <person name="Scarpassa V."/>
            <person name="Calvo E."/>
        </authorList>
    </citation>
    <scope>NUCLEOTIDE SEQUENCE</scope>
</reference>
<evidence type="ECO:0000313" key="2">
    <source>
        <dbReference type="EMBL" id="MBW77469.1"/>
    </source>
</evidence>
<accession>A0A2M4DIX4</accession>
<name>A0A2M4DIX4_ANODA</name>
<dbReference type="AlphaFoldDB" id="A0A2M4DIX4"/>
<feature type="chain" id="PRO_5014882678" evidence="1">
    <location>
        <begin position="29"/>
        <end position="70"/>
    </location>
</feature>
<organism evidence="2">
    <name type="scientific">Anopheles darlingi</name>
    <name type="common">Mosquito</name>
    <dbReference type="NCBI Taxonomy" id="43151"/>
    <lineage>
        <taxon>Eukaryota</taxon>
        <taxon>Metazoa</taxon>
        <taxon>Ecdysozoa</taxon>
        <taxon>Arthropoda</taxon>
        <taxon>Hexapoda</taxon>
        <taxon>Insecta</taxon>
        <taxon>Pterygota</taxon>
        <taxon>Neoptera</taxon>
        <taxon>Endopterygota</taxon>
        <taxon>Diptera</taxon>
        <taxon>Nematocera</taxon>
        <taxon>Culicoidea</taxon>
        <taxon>Culicidae</taxon>
        <taxon>Anophelinae</taxon>
        <taxon>Anopheles</taxon>
    </lineage>
</organism>
<feature type="signal peptide" evidence="1">
    <location>
        <begin position="1"/>
        <end position="28"/>
    </location>
</feature>
<dbReference type="EMBL" id="GGFL01013291">
    <property type="protein sequence ID" value="MBW77469.1"/>
    <property type="molecule type" value="Transcribed_RNA"/>
</dbReference>